<sequence length="115" mass="12163">GETRLGKIEISPTAIAGIASQAVLSCYGVVGMASKSLVDGLAQIIQPDSKRGVDVKLEDDRIIIDLYVVIEYGTRISAVAHNVMSSVKFSVEKALGVPVSQVNVHVQGLRVSSLE</sequence>
<evidence type="ECO:0000313" key="1">
    <source>
        <dbReference type="EMBL" id="GAG08057.1"/>
    </source>
</evidence>
<accession>X0V9P7</accession>
<dbReference type="Pfam" id="PF03780">
    <property type="entry name" value="Asp23"/>
    <property type="match status" value="1"/>
</dbReference>
<organism evidence="1">
    <name type="scientific">marine sediment metagenome</name>
    <dbReference type="NCBI Taxonomy" id="412755"/>
    <lineage>
        <taxon>unclassified sequences</taxon>
        <taxon>metagenomes</taxon>
        <taxon>ecological metagenomes</taxon>
    </lineage>
</organism>
<dbReference type="InterPro" id="IPR005531">
    <property type="entry name" value="Asp23"/>
</dbReference>
<dbReference type="AlphaFoldDB" id="X0V9P7"/>
<evidence type="ECO:0008006" key="2">
    <source>
        <dbReference type="Google" id="ProtNLM"/>
    </source>
</evidence>
<comment type="caution">
    <text evidence="1">The sequence shown here is derived from an EMBL/GenBank/DDBJ whole genome shotgun (WGS) entry which is preliminary data.</text>
</comment>
<gene>
    <name evidence="1" type="ORF">S01H1_34988</name>
</gene>
<reference evidence="1" key="1">
    <citation type="journal article" date="2014" name="Front. Microbiol.">
        <title>High frequency of phylogenetically diverse reductive dehalogenase-homologous genes in deep subseafloor sedimentary metagenomes.</title>
        <authorList>
            <person name="Kawai M."/>
            <person name="Futagami T."/>
            <person name="Toyoda A."/>
            <person name="Takaki Y."/>
            <person name="Nishi S."/>
            <person name="Hori S."/>
            <person name="Arai W."/>
            <person name="Tsubouchi T."/>
            <person name="Morono Y."/>
            <person name="Uchiyama I."/>
            <person name="Ito T."/>
            <person name="Fujiyama A."/>
            <person name="Inagaki F."/>
            <person name="Takami H."/>
        </authorList>
    </citation>
    <scope>NUCLEOTIDE SEQUENCE</scope>
    <source>
        <strain evidence="1">Expedition CK06-06</strain>
    </source>
</reference>
<name>X0V9P7_9ZZZZ</name>
<feature type="non-terminal residue" evidence="1">
    <location>
        <position position="1"/>
    </location>
</feature>
<protein>
    <recommendedName>
        <fullName evidence="2">Asp23/Gls24 family envelope stress response protein</fullName>
    </recommendedName>
</protein>
<dbReference type="EMBL" id="BARS01021823">
    <property type="protein sequence ID" value="GAG08057.1"/>
    <property type="molecule type" value="Genomic_DNA"/>
</dbReference>
<dbReference type="PANTHER" id="PTHR34297">
    <property type="entry name" value="HYPOTHETICAL CYTOSOLIC PROTEIN-RELATED"/>
    <property type="match status" value="1"/>
</dbReference>
<dbReference type="PANTHER" id="PTHR34297:SF2">
    <property type="entry name" value="ASP23_GLS24 FAMILY ENVELOPE STRESS RESPONSE PROTEIN"/>
    <property type="match status" value="1"/>
</dbReference>
<proteinExistence type="predicted"/>